<feature type="compositionally biased region" description="Basic and acidic residues" evidence="2">
    <location>
        <begin position="495"/>
        <end position="504"/>
    </location>
</feature>
<feature type="region of interest" description="Disordered" evidence="2">
    <location>
        <begin position="632"/>
        <end position="705"/>
    </location>
</feature>
<dbReference type="Proteomes" id="UP000809789">
    <property type="component" value="Unassembled WGS sequence"/>
</dbReference>
<evidence type="ECO:0000313" key="5">
    <source>
        <dbReference type="Proteomes" id="UP000809789"/>
    </source>
</evidence>
<gene>
    <name evidence="4" type="ORF">KVT40_007399</name>
</gene>
<dbReference type="GO" id="GO:0005525">
    <property type="term" value="F:GTP binding"/>
    <property type="evidence" value="ECO:0007669"/>
    <property type="project" value="UniProtKB-KW"/>
</dbReference>
<dbReference type="Pfam" id="PF00735">
    <property type="entry name" value="Septin"/>
    <property type="match status" value="3"/>
</dbReference>
<feature type="compositionally biased region" description="Pro residues" evidence="2">
    <location>
        <begin position="141"/>
        <end position="150"/>
    </location>
</feature>
<organism evidence="4 5">
    <name type="scientific">Elsinoe batatas</name>
    <dbReference type="NCBI Taxonomy" id="2601811"/>
    <lineage>
        <taxon>Eukaryota</taxon>
        <taxon>Fungi</taxon>
        <taxon>Dikarya</taxon>
        <taxon>Ascomycota</taxon>
        <taxon>Pezizomycotina</taxon>
        <taxon>Dothideomycetes</taxon>
        <taxon>Dothideomycetidae</taxon>
        <taxon>Myriangiales</taxon>
        <taxon>Elsinoaceae</taxon>
        <taxon>Elsinoe</taxon>
    </lineage>
</organism>
<feature type="compositionally biased region" description="Pro residues" evidence="2">
    <location>
        <begin position="1"/>
        <end position="10"/>
    </location>
</feature>
<protein>
    <recommendedName>
        <fullName evidence="3">Septin-type G domain-containing protein</fullName>
    </recommendedName>
</protein>
<feature type="compositionally biased region" description="Basic and acidic residues" evidence="2">
    <location>
        <begin position="205"/>
        <end position="214"/>
    </location>
</feature>
<feature type="region of interest" description="Disordered" evidence="2">
    <location>
        <begin position="1"/>
        <end position="150"/>
    </location>
</feature>
<evidence type="ECO:0000256" key="2">
    <source>
        <dbReference type="SAM" id="MobiDB-lite"/>
    </source>
</evidence>
<dbReference type="Gene3D" id="3.40.50.300">
    <property type="entry name" value="P-loop containing nucleotide triphosphate hydrolases"/>
    <property type="match status" value="1"/>
</dbReference>
<dbReference type="InterPro" id="IPR030379">
    <property type="entry name" value="G_SEPTIN_dom"/>
</dbReference>
<dbReference type="OrthoDB" id="5337438at2759"/>
<feature type="region of interest" description="Disordered" evidence="2">
    <location>
        <begin position="176"/>
        <end position="255"/>
    </location>
</feature>
<evidence type="ECO:0000313" key="4">
    <source>
        <dbReference type="EMBL" id="KAG8624332.1"/>
    </source>
</evidence>
<dbReference type="PROSITE" id="PS51719">
    <property type="entry name" value="G_SEPTIN"/>
    <property type="match status" value="1"/>
</dbReference>
<comment type="caution">
    <text evidence="4">The sequence shown here is derived from an EMBL/GenBank/DDBJ whole genome shotgun (WGS) entry which is preliminary data.</text>
</comment>
<feature type="compositionally biased region" description="Basic and acidic residues" evidence="2">
    <location>
        <begin position="120"/>
        <end position="140"/>
    </location>
</feature>
<feature type="domain" description="Septin-type G" evidence="3">
    <location>
        <begin position="254"/>
        <end position="631"/>
    </location>
</feature>
<proteinExistence type="inferred from homology"/>
<keyword evidence="5" id="KW-1185">Reference proteome</keyword>
<dbReference type="AlphaFoldDB" id="A0A8K0PD82"/>
<sequence>MDDFTPPAPSPRQHSHTRQISDVPPPLPPPPTDLPAGYRASTISQRPSTATDSMTGRRTHSRATSREENGTIVEPIDSDENTGRQRRGSFGFLSRSKSRSHEVAVVTSSDGHTMLRKQKLRDQEERLRQQREAREAREARPPPVLPSPSPLPVINTFGGDDVRPDSVAIISNKASNFSRPYPAMSPSTSMPLLNRPPPQQQSSPDMRDVRDGKNGEYLAPRSRMDSMNSLRHQSVTSTATSNYHSPRRMRRRKDPTPFNILVVGAKNSGKTSLIDFLKSSLSLPPEKQHQSMITPKMTSHDGAFTSHYIEAEFDGERVGVTLWDSQGVEKNLIDLQVREMVTFIESKFEDTFTEESKVNRAPGAKDSHIHCVFLVLDPAHLDQTCRASKLQANGNAFAQARGSSGLSSELEMQIMKGLQGKTSVIPIISKADTLTGPHMEYLKRSVWNSIQSEKLDPLDALGLEESEDEDAEFSDSSADDHDPLPIQSTSSSISGDHKHSRLDDSDVDSGPNEGTSPNAKTRSTVTTPSPGQPLKRPGSRGASRSMTPSGAMGSDVPLEDIYIPFSLLSPDPYELNAVGRRFPWGMADPYNPDHCDFIRLRDSVFSEWRVELRNASRERWYESWREQRLAQGKSRMRQTGGVTPTSAVPREGRFGSAGAVGGGEANDWPRSASGGGHGLGLSPIPQQQRPATSAGGGRGGTPAAY</sequence>
<feature type="compositionally biased region" description="Pro residues" evidence="2">
    <location>
        <begin position="23"/>
        <end position="33"/>
    </location>
</feature>
<evidence type="ECO:0000256" key="1">
    <source>
        <dbReference type="RuleBase" id="RU004560"/>
    </source>
</evidence>
<feature type="region of interest" description="Disordered" evidence="2">
    <location>
        <begin position="465"/>
        <end position="555"/>
    </location>
</feature>
<name>A0A8K0PD82_9PEZI</name>
<accession>A0A8K0PD82</accession>
<reference evidence="4" key="1">
    <citation type="submission" date="2021-07" db="EMBL/GenBank/DDBJ databases">
        <title>Elsinoe batatas strain:CRI-CJ2 Genome sequencing and assembly.</title>
        <authorList>
            <person name="Huang L."/>
        </authorList>
    </citation>
    <scope>NUCLEOTIDE SEQUENCE</scope>
    <source>
        <strain evidence="4">CRI-CJ2</strain>
    </source>
</reference>
<keyword evidence="1" id="KW-0342">GTP-binding</keyword>
<keyword evidence="1" id="KW-0547">Nucleotide-binding</keyword>
<feature type="compositionally biased region" description="Polar residues" evidence="2">
    <location>
        <begin position="512"/>
        <end position="529"/>
    </location>
</feature>
<dbReference type="InterPro" id="IPR027417">
    <property type="entry name" value="P-loop_NTPase"/>
</dbReference>
<dbReference type="PANTHER" id="PTHR18884">
    <property type="entry name" value="SEPTIN"/>
    <property type="match status" value="1"/>
</dbReference>
<dbReference type="EMBL" id="JAESVG020000009">
    <property type="protein sequence ID" value="KAG8624332.1"/>
    <property type="molecule type" value="Genomic_DNA"/>
</dbReference>
<feature type="compositionally biased region" description="Polar residues" evidence="2">
    <location>
        <begin position="41"/>
        <end position="56"/>
    </location>
</feature>
<evidence type="ECO:0000259" key="3">
    <source>
        <dbReference type="PROSITE" id="PS51719"/>
    </source>
</evidence>
<feature type="compositionally biased region" description="Gly residues" evidence="2">
    <location>
        <begin position="694"/>
        <end position="705"/>
    </location>
</feature>
<feature type="compositionally biased region" description="Polar residues" evidence="2">
    <location>
        <begin position="225"/>
        <end position="244"/>
    </location>
</feature>
<dbReference type="SUPFAM" id="SSF52540">
    <property type="entry name" value="P-loop containing nucleoside triphosphate hydrolases"/>
    <property type="match status" value="1"/>
</dbReference>
<comment type="similarity">
    <text evidence="1">Belongs to the TRAFAC class TrmE-Era-EngA-EngB-Septin-like GTPase superfamily. Septin GTPase family.</text>
</comment>